<dbReference type="InterPro" id="IPR057122">
    <property type="entry name" value="TIM-barrel_NCTSP"/>
</dbReference>
<dbReference type="EMBL" id="JAVDWV010000010">
    <property type="protein sequence ID" value="MDR7155501.1"/>
    <property type="molecule type" value="Genomic_DNA"/>
</dbReference>
<dbReference type="Pfam" id="PF23845">
    <property type="entry name" value="TIM-barrel_NCTSP"/>
    <property type="match status" value="1"/>
</dbReference>
<evidence type="ECO:0000259" key="1">
    <source>
        <dbReference type="Pfam" id="PF09343"/>
    </source>
</evidence>
<feature type="domain" description="Non-contractile tail sheath TIM barrel" evidence="3">
    <location>
        <begin position="214"/>
        <end position="557"/>
    </location>
</feature>
<sequence length="776" mass="83570">MAGLDYWLADARRGQETRFLKRFAPTHWTVNFPRPMMASVVTTGPDSLRVDAVFYGSGDLAGLIWDAVDGWSHPLLAYETARDFRDCVLRFRWRSGGVRKLDETHGPTLTIEGRDASGVARAWYVRLWNYASGGPEDAEILLDFAGLEGGYLLPDESDPVWAGDIDRMFISLVPPAYDAGATPFAVAQEGWAELTEMRCDGAGSVLVVGDVMLPEHGLGIATGYDDCFNQTPQRVVEAIHALGYRGAINHYVGMSHYFRLERVGDGLYVSLTGGALNAPCAAWHRDFAAQARRLGFDVIWSLSYELFDAHCWNDWKQRAGNGDPALTGWVPPSTLLSPAHGGAMGYLQAVALAFVSIGLAAELPIRFQVGEPWWWVMPADGRICLYDDAARAAFGGSPVAIPDVRGELDAAQCALLDQAGALLAASTAALCAAVKAAVPGAVTHLLAYLPTILDPQAPEAKRANMPLGWAAPAFDVLQLEDYDWVTEGRPARTAQGVALATTRLGYPVAQQHYLSGFVLLGSQAAQWREIVAAAQASVARGTAATFLWALPQVCRDGLTLFRRDGEDAMQAFDDVVFPLGIGREASVSPAFSTQIVESPSGHERRSSDWADARLSFDAGPGVRSEADIATLIAFFRARRGAARGFRFADPYDDRSGAPGSVPGPLDQRLGMGDGVRTSFQLMRHYGVGAEAQGRIITRPVAGTIRVAADGGEMSSGWRHAGLGVIAFDEAPADGVLLTAGFRFDVPVRFAEDRIDINRATFAAGEAPSVPLVEIRE</sequence>
<gene>
    <name evidence="4" type="ORF">J2W40_002333</name>
</gene>
<dbReference type="Pfam" id="PF09343">
    <property type="entry name" value="DUF2460"/>
    <property type="match status" value="1"/>
</dbReference>
<evidence type="ECO:0000259" key="2">
    <source>
        <dbReference type="Pfam" id="PF23844"/>
    </source>
</evidence>
<dbReference type="InterPro" id="IPR057102">
    <property type="entry name" value="NCTSP_N"/>
</dbReference>
<keyword evidence="5" id="KW-1185">Reference proteome</keyword>
<comment type="caution">
    <text evidence="4">The sequence shown here is derived from an EMBL/GenBank/DDBJ whole genome shotgun (WGS) entry which is preliminary data.</text>
</comment>
<dbReference type="Proteomes" id="UP001267638">
    <property type="component" value="Unassembled WGS sequence"/>
</dbReference>
<dbReference type="Pfam" id="PF23844">
    <property type="entry name" value="NCTSP_N"/>
    <property type="match status" value="1"/>
</dbReference>
<evidence type="ECO:0000313" key="4">
    <source>
        <dbReference type="EMBL" id="MDR7155501.1"/>
    </source>
</evidence>
<evidence type="ECO:0000313" key="5">
    <source>
        <dbReference type="Proteomes" id="UP001267638"/>
    </source>
</evidence>
<evidence type="ECO:0000259" key="3">
    <source>
        <dbReference type="Pfam" id="PF23845"/>
    </source>
</evidence>
<dbReference type="InterPro" id="IPR011740">
    <property type="entry name" value="DUF2460"/>
</dbReference>
<proteinExistence type="predicted"/>
<accession>A0ABU1X1P8</accession>
<dbReference type="RefSeq" id="WP_310224855.1">
    <property type="nucleotide sequence ID" value="NZ_JAVDWV010000010.1"/>
</dbReference>
<dbReference type="NCBIfam" id="TIGR02217">
    <property type="entry name" value="chp_TIGR02217"/>
    <property type="match status" value="1"/>
</dbReference>
<feature type="domain" description="DUF2460" evidence="1">
    <location>
        <begin position="573"/>
        <end position="775"/>
    </location>
</feature>
<reference evidence="4 5" key="1">
    <citation type="submission" date="2023-07" db="EMBL/GenBank/DDBJ databases">
        <title>Sorghum-associated microbial communities from plants grown in Nebraska, USA.</title>
        <authorList>
            <person name="Schachtman D."/>
        </authorList>
    </citation>
    <scope>NUCLEOTIDE SEQUENCE [LARGE SCALE GENOMIC DNA]</scope>
    <source>
        <strain evidence="4 5">4256</strain>
    </source>
</reference>
<organism evidence="4 5">
    <name type="scientific">Sphingobium xenophagum</name>
    <dbReference type="NCBI Taxonomy" id="121428"/>
    <lineage>
        <taxon>Bacteria</taxon>
        <taxon>Pseudomonadati</taxon>
        <taxon>Pseudomonadota</taxon>
        <taxon>Alphaproteobacteria</taxon>
        <taxon>Sphingomonadales</taxon>
        <taxon>Sphingomonadaceae</taxon>
        <taxon>Sphingobium</taxon>
    </lineage>
</organism>
<name>A0ABU1X1P8_SPHXE</name>
<protein>
    <submittedName>
        <fullName evidence="4">Uncharacterized protein (TIGR02217 family)</fullName>
    </submittedName>
</protein>
<feature type="domain" description="Non-contractile tail sheath N-terminal" evidence="2">
    <location>
        <begin position="20"/>
        <end position="209"/>
    </location>
</feature>